<keyword evidence="2" id="KW-1185">Reference proteome</keyword>
<proteinExistence type="predicted"/>
<reference evidence="1 2" key="1">
    <citation type="submission" date="2023-08" db="EMBL/GenBank/DDBJ databases">
        <title>Black Yeasts Isolated from many extreme environments.</title>
        <authorList>
            <person name="Coleine C."/>
            <person name="Stajich J.E."/>
            <person name="Selbmann L."/>
        </authorList>
    </citation>
    <scope>NUCLEOTIDE SEQUENCE [LARGE SCALE GENOMIC DNA]</scope>
    <source>
        <strain evidence="1 2">CCFEE 5885</strain>
    </source>
</reference>
<gene>
    <name evidence="1" type="ORF">LTR24_009130</name>
</gene>
<organism evidence="1 2">
    <name type="scientific">Lithohypha guttulata</name>
    <dbReference type="NCBI Taxonomy" id="1690604"/>
    <lineage>
        <taxon>Eukaryota</taxon>
        <taxon>Fungi</taxon>
        <taxon>Dikarya</taxon>
        <taxon>Ascomycota</taxon>
        <taxon>Pezizomycotina</taxon>
        <taxon>Eurotiomycetes</taxon>
        <taxon>Chaetothyriomycetidae</taxon>
        <taxon>Chaetothyriales</taxon>
        <taxon>Trichomeriaceae</taxon>
        <taxon>Lithohypha</taxon>
    </lineage>
</organism>
<evidence type="ECO:0000313" key="1">
    <source>
        <dbReference type="EMBL" id="KAK5079597.1"/>
    </source>
</evidence>
<dbReference type="EMBL" id="JAVRRG010000183">
    <property type="protein sequence ID" value="KAK5079597.1"/>
    <property type="molecule type" value="Genomic_DNA"/>
</dbReference>
<evidence type="ECO:0000313" key="2">
    <source>
        <dbReference type="Proteomes" id="UP001345013"/>
    </source>
</evidence>
<dbReference type="Proteomes" id="UP001345013">
    <property type="component" value="Unassembled WGS sequence"/>
</dbReference>
<evidence type="ECO:0008006" key="3">
    <source>
        <dbReference type="Google" id="ProtNLM"/>
    </source>
</evidence>
<comment type="caution">
    <text evidence="1">The sequence shown here is derived from an EMBL/GenBank/DDBJ whole genome shotgun (WGS) entry which is preliminary data.</text>
</comment>
<name>A0ABR0JXX6_9EURO</name>
<accession>A0ABR0JXX6</accession>
<sequence length="124" mass="13881">MPTGTVHAVFTSSDSLCVGKHFYTAGTMGASLDVVRFLESHADLTNEDPPDYLYSLLNHVSVSAEAVMNPRQLQSFSLALKDFGTLRLSDSQRKRRPRLLEFVNLAKKLGSKMYHEATNRMNEC</sequence>
<protein>
    <recommendedName>
        <fullName evidence="3">JmjC domain-containing protein</fullName>
    </recommendedName>
</protein>
<dbReference type="Gene3D" id="2.60.120.650">
    <property type="entry name" value="Cupin"/>
    <property type="match status" value="1"/>
</dbReference>